<comment type="caution">
    <text evidence="2">The sequence shown here is derived from an EMBL/GenBank/DDBJ whole genome shotgun (WGS) entry which is preliminary data.</text>
</comment>
<evidence type="ECO:0000256" key="1">
    <source>
        <dbReference type="SAM" id="MobiDB-lite"/>
    </source>
</evidence>
<name>A0A8X6YKD0_9ARAC</name>
<sequence length="171" mass="19187">MKTRGVGELSGGESTSPSRAGATPSGVAGLIDPSLLFSLRLFKTSRRPAKEEENFLSRGEKEEEKEMLLQLLRHNGNGCCRGDLRPIPSLLPRRRPFALHETPPNLFKSVHFTNYSGRWKTLIKGEKERERESSPFSLPSNSIFRACALQPHFHIVRPTPDTGQPTIFLHI</sequence>
<dbReference type="EMBL" id="BMAV01019458">
    <property type="protein sequence ID" value="GFY72465.1"/>
    <property type="molecule type" value="Genomic_DNA"/>
</dbReference>
<accession>A0A8X6YKD0</accession>
<protein>
    <submittedName>
        <fullName evidence="2">Uncharacterized protein</fullName>
    </submittedName>
</protein>
<dbReference type="Proteomes" id="UP000886998">
    <property type="component" value="Unassembled WGS sequence"/>
</dbReference>
<proteinExistence type="predicted"/>
<evidence type="ECO:0000313" key="2">
    <source>
        <dbReference type="EMBL" id="GFY72465.1"/>
    </source>
</evidence>
<dbReference type="AlphaFoldDB" id="A0A8X6YKD0"/>
<evidence type="ECO:0000313" key="3">
    <source>
        <dbReference type="Proteomes" id="UP000886998"/>
    </source>
</evidence>
<keyword evidence="3" id="KW-1185">Reference proteome</keyword>
<organism evidence="2 3">
    <name type="scientific">Trichonephila inaurata madagascariensis</name>
    <dbReference type="NCBI Taxonomy" id="2747483"/>
    <lineage>
        <taxon>Eukaryota</taxon>
        <taxon>Metazoa</taxon>
        <taxon>Ecdysozoa</taxon>
        <taxon>Arthropoda</taxon>
        <taxon>Chelicerata</taxon>
        <taxon>Arachnida</taxon>
        <taxon>Araneae</taxon>
        <taxon>Araneomorphae</taxon>
        <taxon>Entelegynae</taxon>
        <taxon>Araneoidea</taxon>
        <taxon>Nephilidae</taxon>
        <taxon>Trichonephila</taxon>
        <taxon>Trichonephila inaurata</taxon>
    </lineage>
</organism>
<feature type="region of interest" description="Disordered" evidence="1">
    <location>
        <begin position="1"/>
        <end position="29"/>
    </location>
</feature>
<gene>
    <name evidence="2" type="ORF">TNIN_129441</name>
</gene>
<reference evidence="2" key="1">
    <citation type="submission" date="2020-08" db="EMBL/GenBank/DDBJ databases">
        <title>Multicomponent nature underlies the extraordinary mechanical properties of spider dragline silk.</title>
        <authorList>
            <person name="Kono N."/>
            <person name="Nakamura H."/>
            <person name="Mori M."/>
            <person name="Yoshida Y."/>
            <person name="Ohtoshi R."/>
            <person name="Malay A.D."/>
            <person name="Moran D.A.P."/>
            <person name="Tomita M."/>
            <person name="Numata K."/>
            <person name="Arakawa K."/>
        </authorList>
    </citation>
    <scope>NUCLEOTIDE SEQUENCE</scope>
</reference>